<dbReference type="OrthoDB" id="9790442at2"/>
<dbReference type="GO" id="GO:0005829">
    <property type="term" value="C:cytosol"/>
    <property type="evidence" value="ECO:0007669"/>
    <property type="project" value="TreeGrafter"/>
</dbReference>
<keyword evidence="10" id="KW-0804">Transcription</keyword>
<dbReference type="Proteomes" id="UP000286268">
    <property type="component" value="Chromosome"/>
</dbReference>
<dbReference type="PROSITE" id="PS51755">
    <property type="entry name" value="OMPR_PHOB"/>
    <property type="match status" value="1"/>
</dbReference>
<comment type="function">
    <text evidence="12">Member of the two-component regulatory system HssS/HssR involved in intracellular heme homeostasis and tempering of staphylococcal virulence. Phosphorylated HssR binds to a direct repeat sequence within hrtAB promoter and activates the expression of hrtAB, an efflux pump, in response to extracellular heme, hemin, hemoglobin or blood.</text>
</comment>
<dbReference type="FunFam" id="3.40.50.2300:FF:000001">
    <property type="entry name" value="DNA-binding response regulator PhoB"/>
    <property type="match status" value="1"/>
</dbReference>
<dbReference type="EMBL" id="CP025746">
    <property type="protein sequence ID" value="QAA34776.1"/>
    <property type="molecule type" value="Genomic_DNA"/>
</dbReference>
<dbReference type="SUPFAM" id="SSF52172">
    <property type="entry name" value="CheY-like"/>
    <property type="match status" value="1"/>
</dbReference>
<evidence type="ECO:0000256" key="8">
    <source>
        <dbReference type="ARBA" id="ARBA00023125"/>
    </source>
</evidence>
<keyword evidence="3" id="KW-0963">Cytoplasm</keyword>
<protein>
    <recommendedName>
        <fullName evidence="13">Heme response regulator HssR</fullName>
    </recommendedName>
    <alternativeName>
        <fullName evidence="2">Stage 0 sporulation protein A homolog</fullName>
    </alternativeName>
</protein>
<dbReference type="PROSITE" id="PS50110">
    <property type="entry name" value="RESPONSE_REGULATORY"/>
    <property type="match status" value="1"/>
</dbReference>
<dbReference type="Pfam" id="PF00486">
    <property type="entry name" value="Trans_reg_C"/>
    <property type="match status" value="1"/>
</dbReference>
<organism evidence="18 19">
    <name type="scientific">Clostridium manihotivorum</name>
    <dbReference type="NCBI Taxonomy" id="2320868"/>
    <lineage>
        <taxon>Bacteria</taxon>
        <taxon>Bacillati</taxon>
        <taxon>Bacillota</taxon>
        <taxon>Clostridia</taxon>
        <taxon>Eubacteriales</taxon>
        <taxon>Clostridiaceae</taxon>
        <taxon>Clostridium</taxon>
    </lineage>
</organism>
<feature type="modified residue" description="4-aspartylphosphate" evidence="14">
    <location>
        <position position="52"/>
    </location>
</feature>
<feature type="DNA-binding region" description="OmpR/PhoB-type" evidence="15">
    <location>
        <begin position="125"/>
        <end position="222"/>
    </location>
</feature>
<dbReference type="PANTHER" id="PTHR48111">
    <property type="entry name" value="REGULATOR OF RPOS"/>
    <property type="match status" value="1"/>
</dbReference>
<evidence type="ECO:0000256" key="6">
    <source>
        <dbReference type="ARBA" id="ARBA00023015"/>
    </source>
</evidence>
<comment type="function">
    <text evidence="11">May play the central regulatory role in sporulation. It may be an element of the effector pathway responsible for the activation of sporulation genes in response to nutritional stress. Spo0A may act in concert with spo0H (a sigma factor) to control the expression of some genes that are critical to the sporulation process.</text>
</comment>
<proteinExistence type="predicted"/>
<dbReference type="InterPro" id="IPR011006">
    <property type="entry name" value="CheY-like_superfamily"/>
</dbReference>
<dbReference type="CDD" id="cd00383">
    <property type="entry name" value="trans_reg_C"/>
    <property type="match status" value="1"/>
</dbReference>
<evidence type="ECO:0000256" key="1">
    <source>
        <dbReference type="ARBA" id="ARBA00004496"/>
    </source>
</evidence>
<dbReference type="SMART" id="SM00448">
    <property type="entry name" value="REC"/>
    <property type="match status" value="1"/>
</dbReference>
<keyword evidence="19" id="KW-1185">Reference proteome</keyword>
<evidence type="ECO:0000313" key="19">
    <source>
        <dbReference type="Proteomes" id="UP000286268"/>
    </source>
</evidence>
<dbReference type="Gene3D" id="3.40.50.2300">
    <property type="match status" value="1"/>
</dbReference>
<evidence type="ECO:0000313" key="18">
    <source>
        <dbReference type="EMBL" id="QAA34776.1"/>
    </source>
</evidence>
<dbReference type="PANTHER" id="PTHR48111:SF49">
    <property type="entry name" value="HEME RESPONSE REGULATOR HSSR"/>
    <property type="match status" value="1"/>
</dbReference>
<evidence type="ECO:0000256" key="10">
    <source>
        <dbReference type="ARBA" id="ARBA00023163"/>
    </source>
</evidence>
<comment type="subcellular location">
    <subcellularLocation>
        <location evidence="1">Cytoplasm</location>
    </subcellularLocation>
</comment>
<evidence type="ECO:0000259" key="16">
    <source>
        <dbReference type="PROSITE" id="PS50110"/>
    </source>
</evidence>
<dbReference type="InterPro" id="IPR039420">
    <property type="entry name" value="WalR-like"/>
</dbReference>
<evidence type="ECO:0000256" key="12">
    <source>
        <dbReference type="ARBA" id="ARBA00037471"/>
    </source>
</evidence>
<feature type="domain" description="Response regulatory" evidence="16">
    <location>
        <begin position="3"/>
        <end position="117"/>
    </location>
</feature>
<evidence type="ECO:0000256" key="14">
    <source>
        <dbReference type="PROSITE-ProRule" id="PRU00169"/>
    </source>
</evidence>
<evidence type="ECO:0000256" key="3">
    <source>
        <dbReference type="ARBA" id="ARBA00022490"/>
    </source>
</evidence>
<dbReference type="GO" id="GO:0000156">
    <property type="term" value="F:phosphorelay response regulator activity"/>
    <property type="evidence" value="ECO:0007669"/>
    <property type="project" value="TreeGrafter"/>
</dbReference>
<dbReference type="KEGG" id="cmah:C1I91_25800"/>
<evidence type="ECO:0000256" key="4">
    <source>
        <dbReference type="ARBA" id="ARBA00022553"/>
    </source>
</evidence>
<name>A0A410E0E3_9CLOT</name>
<sequence>MFRILVVEDSRNIRKLMAAKLEQSGYEVYQAENGEKALELMEGTHIDLIISDIMMPKVDGYELTKSLREADYNIPILMVTAKESFEDKEKGFELGTDDYMVKPIDMNEMVLRVAALLRRAKISTERKIVIGDVVLNYDHLTVTTRDEVYELPKKEFYLLFKLLSYPNKIFTRQQLMDEIWGMDIDTDERTVDSHIKKLRKKFDNLTEFKIVTIRGLGYKVEKYI</sequence>
<keyword evidence="8 15" id="KW-0238">DNA-binding</keyword>
<reference evidence="18 19" key="1">
    <citation type="submission" date="2018-01" db="EMBL/GenBank/DDBJ databases">
        <title>Genome Sequencing and Assembly of Anaerobacter polyendosporus strain CT4.</title>
        <authorList>
            <person name="Tachaapaikoon C."/>
            <person name="Sutheeworapong S."/>
            <person name="Jenjaroenpun P."/>
            <person name="Wongsurawat T."/>
            <person name="Nookeaw I."/>
            <person name="Cheawchanlertfa P."/>
            <person name="Kosugi A."/>
            <person name="Cheevadhanarak S."/>
            <person name="Ratanakhanokchai K."/>
        </authorList>
    </citation>
    <scope>NUCLEOTIDE SEQUENCE [LARGE SCALE GENOMIC DNA]</scope>
    <source>
        <strain evidence="18 19">CT4</strain>
    </source>
</reference>
<evidence type="ECO:0000256" key="13">
    <source>
        <dbReference type="ARBA" id="ARBA00039976"/>
    </source>
</evidence>
<dbReference type="AlphaFoldDB" id="A0A410E0E3"/>
<dbReference type="GO" id="GO:0000976">
    <property type="term" value="F:transcription cis-regulatory region binding"/>
    <property type="evidence" value="ECO:0007669"/>
    <property type="project" value="TreeGrafter"/>
</dbReference>
<dbReference type="CDD" id="cd17574">
    <property type="entry name" value="REC_OmpR"/>
    <property type="match status" value="1"/>
</dbReference>
<gene>
    <name evidence="18" type="ORF">C1I91_25800</name>
</gene>
<evidence type="ECO:0000259" key="17">
    <source>
        <dbReference type="PROSITE" id="PS51755"/>
    </source>
</evidence>
<keyword evidence="7" id="KW-0843">Virulence</keyword>
<dbReference type="Gene3D" id="1.10.10.10">
    <property type="entry name" value="Winged helix-like DNA-binding domain superfamily/Winged helix DNA-binding domain"/>
    <property type="match status" value="1"/>
</dbReference>
<dbReference type="GO" id="GO:0032993">
    <property type="term" value="C:protein-DNA complex"/>
    <property type="evidence" value="ECO:0007669"/>
    <property type="project" value="TreeGrafter"/>
</dbReference>
<dbReference type="InterPro" id="IPR001867">
    <property type="entry name" value="OmpR/PhoB-type_DNA-bd"/>
</dbReference>
<evidence type="ECO:0000256" key="11">
    <source>
        <dbReference type="ARBA" id="ARBA00024867"/>
    </source>
</evidence>
<evidence type="ECO:0000256" key="15">
    <source>
        <dbReference type="PROSITE-ProRule" id="PRU01091"/>
    </source>
</evidence>
<dbReference type="RefSeq" id="WP_128215488.1">
    <property type="nucleotide sequence ID" value="NZ_CP025746.1"/>
</dbReference>
<keyword evidence="4 14" id="KW-0597">Phosphoprotein</keyword>
<keyword evidence="6" id="KW-0805">Transcription regulation</keyword>
<dbReference type="SMART" id="SM00862">
    <property type="entry name" value="Trans_reg_C"/>
    <property type="match status" value="1"/>
</dbReference>
<feature type="domain" description="OmpR/PhoB-type" evidence="17">
    <location>
        <begin position="125"/>
        <end position="222"/>
    </location>
</feature>
<dbReference type="InterPro" id="IPR001789">
    <property type="entry name" value="Sig_transdc_resp-reg_receiver"/>
</dbReference>
<evidence type="ECO:0000256" key="2">
    <source>
        <dbReference type="ARBA" id="ARBA00018672"/>
    </source>
</evidence>
<keyword evidence="5" id="KW-0902">Two-component regulatory system</keyword>
<dbReference type="Pfam" id="PF00072">
    <property type="entry name" value="Response_reg"/>
    <property type="match status" value="1"/>
</dbReference>
<evidence type="ECO:0000256" key="9">
    <source>
        <dbReference type="ARBA" id="ARBA00023159"/>
    </source>
</evidence>
<evidence type="ECO:0000256" key="5">
    <source>
        <dbReference type="ARBA" id="ARBA00023012"/>
    </source>
</evidence>
<dbReference type="GO" id="GO:0006355">
    <property type="term" value="P:regulation of DNA-templated transcription"/>
    <property type="evidence" value="ECO:0007669"/>
    <property type="project" value="InterPro"/>
</dbReference>
<keyword evidence="9" id="KW-0010">Activator</keyword>
<evidence type="ECO:0000256" key="7">
    <source>
        <dbReference type="ARBA" id="ARBA00023026"/>
    </source>
</evidence>
<accession>A0A410E0E3</accession>
<dbReference type="InterPro" id="IPR036388">
    <property type="entry name" value="WH-like_DNA-bd_sf"/>
</dbReference>